<dbReference type="InterPro" id="IPR052536">
    <property type="entry name" value="ABC-4_Integral_Memb_Prot"/>
</dbReference>
<dbReference type="Proteomes" id="UP000244338">
    <property type="component" value="Unassembled WGS sequence"/>
</dbReference>
<name>A0A2R6Y3N2_9BACL</name>
<dbReference type="AlphaFoldDB" id="A0A2R6Y3N2"/>
<evidence type="ECO:0000256" key="4">
    <source>
        <dbReference type="ARBA" id="ARBA00022989"/>
    </source>
</evidence>
<protein>
    <submittedName>
        <fullName evidence="8">ABC transporter permease protein</fullName>
    </submittedName>
</protein>
<sequence>MTFWSLYRRYVRRRFRSYLGYTLTSAGLTLLMLSGLAFFSLLQAPLAEQTGLSTYLRDSATFMLQVVTVLLLSSSYILLIYFHRLFLQEHTRFLGLLNTFGLSRRKRFSLILGESFLLGWIGYFAGTVLTLFLGPLILLALQAWFKIRVGFVFTLPITLWLKAFITFSALLLSEGLTVATLFTRRWPKIMFQAVSIPEKGFRPGLWLGLIAIVPLILGYILALTVHPGLLNSSNGSPVAWMIVSVVIIALDIIGTYALNAYGLAAFLRHFRIHSGLTLVLRGRVSARLRSMVGMNTIIAIFLSILLVAMVTLSTIKTIVFEQGMLTEPYPLVMNSVFPPVTHEASTFYRQAVQKMTDSLERDGFAPVTATSLRIFAAEIEKVPSDTTEEDSTHKIVDAYLIPRSDFLRWREAYLKTHPGTASAVGELPEQGTGEAIIWMHFYNREEEEFINSVENYGYTIGQSYVVRPNLTNPDIRQRWKTQGGTQGSVSDAENAPATIKLKSVQGSYANLDLRSGYAMSPFSTMIIGDDDFERIADRAPEWVIEKTALSYPHWELSKPTIVRVMDELNKDFKKDIWIGTSGLALYFLEQYQMVSMYELGIGIVALLYLVSVMLIVFLKSRERIEEDRRALYQLHRLGMSWQEIKKIVRREWFGLVLPPLILSILNVVVAARDLLSTLSPTNTMTALNEVMPIASIIWKNMFIWTLAVTALVLFIFTIGEVLREKMLGLDEQRR</sequence>
<feature type="transmembrane region" description="Helical" evidence="6">
    <location>
        <begin position="157"/>
        <end position="183"/>
    </location>
</feature>
<keyword evidence="2" id="KW-1003">Cell membrane</keyword>
<keyword evidence="4 6" id="KW-1133">Transmembrane helix</keyword>
<feature type="transmembrane region" description="Helical" evidence="6">
    <location>
        <begin position="652"/>
        <end position="671"/>
    </location>
</feature>
<dbReference type="EMBL" id="PEBX01000010">
    <property type="protein sequence ID" value="PTQ57262.1"/>
    <property type="molecule type" value="Genomic_DNA"/>
</dbReference>
<proteinExistence type="predicted"/>
<comment type="caution">
    <text evidence="8">The sequence shown here is derived from an EMBL/GenBank/DDBJ whole genome shotgun (WGS) entry which is preliminary data.</text>
</comment>
<feature type="domain" description="ABC3 transporter permease C-terminal" evidence="7">
    <location>
        <begin position="67"/>
        <end position="171"/>
    </location>
</feature>
<evidence type="ECO:0000256" key="1">
    <source>
        <dbReference type="ARBA" id="ARBA00004651"/>
    </source>
</evidence>
<evidence type="ECO:0000256" key="6">
    <source>
        <dbReference type="SAM" id="Phobius"/>
    </source>
</evidence>
<comment type="subcellular location">
    <subcellularLocation>
        <location evidence="1">Cell membrane</location>
        <topology evidence="1">Multi-pass membrane protein</topology>
    </subcellularLocation>
</comment>
<evidence type="ECO:0000256" key="5">
    <source>
        <dbReference type="ARBA" id="ARBA00023136"/>
    </source>
</evidence>
<feature type="transmembrane region" description="Helical" evidence="6">
    <location>
        <begin position="599"/>
        <end position="618"/>
    </location>
</feature>
<feature type="transmembrane region" description="Helical" evidence="6">
    <location>
        <begin position="116"/>
        <end position="145"/>
    </location>
</feature>
<dbReference type="InterPro" id="IPR003838">
    <property type="entry name" value="ABC3_permease_C"/>
</dbReference>
<evidence type="ECO:0000313" key="8">
    <source>
        <dbReference type="EMBL" id="PTQ57262.1"/>
    </source>
</evidence>
<keyword evidence="3 6" id="KW-0812">Transmembrane</keyword>
<feature type="transmembrane region" description="Helical" evidence="6">
    <location>
        <begin position="238"/>
        <end position="267"/>
    </location>
</feature>
<reference evidence="9" key="1">
    <citation type="journal article" date="2018" name="Sci. Rep.">
        <title>Lignite coal burning seam in the remote Altai Mountains harbors a hydrogen-driven thermophilic microbial community.</title>
        <authorList>
            <person name="Kadnikov V.V."/>
            <person name="Mardanov A.V."/>
            <person name="Ivasenko D.A."/>
            <person name="Antsiferov D.V."/>
            <person name="Beletsky A.V."/>
            <person name="Karnachuk O.V."/>
            <person name="Ravin N.V."/>
        </authorList>
    </citation>
    <scope>NUCLEOTIDE SEQUENCE [LARGE SCALE GENOMIC DNA]</scope>
</reference>
<evidence type="ECO:0000256" key="2">
    <source>
        <dbReference type="ARBA" id="ARBA00022475"/>
    </source>
</evidence>
<accession>A0A2R6Y3N2</accession>
<feature type="transmembrane region" description="Helical" evidence="6">
    <location>
        <begin position="701"/>
        <end position="722"/>
    </location>
</feature>
<feature type="transmembrane region" description="Helical" evidence="6">
    <location>
        <begin position="21"/>
        <end position="42"/>
    </location>
</feature>
<dbReference type="Pfam" id="PF02687">
    <property type="entry name" value="FtsX"/>
    <property type="match status" value="1"/>
</dbReference>
<feature type="transmembrane region" description="Helical" evidence="6">
    <location>
        <begin position="288"/>
        <end position="312"/>
    </location>
</feature>
<evidence type="ECO:0000313" key="9">
    <source>
        <dbReference type="Proteomes" id="UP000244338"/>
    </source>
</evidence>
<feature type="transmembrane region" description="Helical" evidence="6">
    <location>
        <begin position="204"/>
        <end position="226"/>
    </location>
</feature>
<evidence type="ECO:0000256" key="3">
    <source>
        <dbReference type="ARBA" id="ARBA00022692"/>
    </source>
</evidence>
<evidence type="ECO:0000259" key="7">
    <source>
        <dbReference type="Pfam" id="PF02687"/>
    </source>
</evidence>
<keyword evidence="5 6" id="KW-0472">Membrane</keyword>
<gene>
    <name evidence="8" type="ORF">BSOLF_2027</name>
</gene>
<organism evidence="8 9">
    <name type="scientific">Candidatus Carbonibacillus altaicus</name>
    <dbReference type="NCBI Taxonomy" id="2163959"/>
    <lineage>
        <taxon>Bacteria</taxon>
        <taxon>Bacillati</taxon>
        <taxon>Bacillota</taxon>
        <taxon>Bacilli</taxon>
        <taxon>Bacillales</taxon>
        <taxon>Candidatus Carbonibacillus</taxon>
    </lineage>
</organism>
<dbReference type="PANTHER" id="PTHR46795">
    <property type="entry name" value="ABC TRANSPORTER PERMEASE-RELATED-RELATED"/>
    <property type="match status" value="1"/>
</dbReference>
<feature type="transmembrane region" description="Helical" evidence="6">
    <location>
        <begin position="62"/>
        <end position="82"/>
    </location>
</feature>
<dbReference type="GO" id="GO:0005886">
    <property type="term" value="C:plasma membrane"/>
    <property type="evidence" value="ECO:0007669"/>
    <property type="project" value="UniProtKB-SubCell"/>
</dbReference>